<protein>
    <submittedName>
        <fullName evidence="1">Uncharacterized protein</fullName>
    </submittedName>
</protein>
<gene>
    <name evidence="1" type="ORF">CR513_40068</name>
</gene>
<evidence type="ECO:0000313" key="2">
    <source>
        <dbReference type="Proteomes" id="UP000257109"/>
    </source>
</evidence>
<dbReference type="Proteomes" id="UP000257109">
    <property type="component" value="Unassembled WGS sequence"/>
</dbReference>
<dbReference type="EMBL" id="QJKJ01008523">
    <property type="protein sequence ID" value="RDX79500.1"/>
    <property type="molecule type" value="Genomic_DNA"/>
</dbReference>
<organism evidence="1 2">
    <name type="scientific">Mucuna pruriens</name>
    <name type="common">Velvet bean</name>
    <name type="synonym">Dolichos pruriens</name>
    <dbReference type="NCBI Taxonomy" id="157652"/>
    <lineage>
        <taxon>Eukaryota</taxon>
        <taxon>Viridiplantae</taxon>
        <taxon>Streptophyta</taxon>
        <taxon>Embryophyta</taxon>
        <taxon>Tracheophyta</taxon>
        <taxon>Spermatophyta</taxon>
        <taxon>Magnoliopsida</taxon>
        <taxon>eudicotyledons</taxon>
        <taxon>Gunneridae</taxon>
        <taxon>Pentapetalae</taxon>
        <taxon>rosids</taxon>
        <taxon>fabids</taxon>
        <taxon>Fabales</taxon>
        <taxon>Fabaceae</taxon>
        <taxon>Papilionoideae</taxon>
        <taxon>50 kb inversion clade</taxon>
        <taxon>NPAAA clade</taxon>
        <taxon>indigoferoid/millettioid clade</taxon>
        <taxon>Phaseoleae</taxon>
        <taxon>Mucuna</taxon>
    </lineage>
</organism>
<accession>A0A371FMV1</accession>
<proteinExistence type="predicted"/>
<evidence type="ECO:0000313" key="1">
    <source>
        <dbReference type="EMBL" id="RDX79500.1"/>
    </source>
</evidence>
<dbReference type="AlphaFoldDB" id="A0A371FMV1"/>
<keyword evidence="2" id="KW-1185">Reference proteome</keyword>
<feature type="non-terminal residue" evidence="1">
    <location>
        <position position="1"/>
    </location>
</feature>
<comment type="caution">
    <text evidence="1">The sequence shown here is derived from an EMBL/GenBank/DDBJ whole genome shotgun (WGS) entry which is preliminary data.</text>
</comment>
<reference evidence="1" key="1">
    <citation type="submission" date="2018-05" db="EMBL/GenBank/DDBJ databases">
        <title>Draft genome of Mucuna pruriens seed.</title>
        <authorList>
            <person name="Nnadi N.E."/>
            <person name="Vos R."/>
            <person name="Hasami M.H."/>
            <person name="Devisetty U.K."/>
            <person name="Aguiy J.C."/>
        </authorList>
    </citation>
    <scope>NUCLEOTIDE SEQUENCE [LARGE SCALE GENOMIC DNA]</scope>
    <source>
        <strain evidence="1">JCA_2017</strain>
    </source>
</reference>
<sequence length="182" mass="21378">MQVLNLRRELKALKMKESETNKEFSNKLSKVVTQIKFLCEELSDQKFINALQAIKHRRSLRIEENIEVALVAHIKGKTQSYYDFGKKQFGGEKEESNKGGGWKNKFPPFPIARRITIPKYFVHSSQTSNVGLATSFMWKRFEKIKQINRNNKLKWLNLKNKIESIYLLLLRAIQKAITKRYS</sequence>
<name>A0A371FMV1_MUCPR</name>